<evidence type="ECO:0000313" key="4">
    <source>
        <dbReference type="Proteomes" id="UP000654075"/>
    </source>
</evidence>
<reference evidence="3" key="1">
    <citation type="submission" date="2021-02" db="EMBL/GenBank/DDBJ databases">
        <authorList>
            <person name="Dougan E. K."/>
            <person name="Rhodes N."/>
            <person name="Thang M."/>
            <person name="Chan C."/>
        </authorList>
    </citation>
    <scope>NUCLEOTIDE SEQUENCE</scope>
</reference>
<feature type="compositionally biased region" description="Pro residues" evidence="2">
    <location>
        <begin position="214"/>
        <end position="234"/>
    </location>
</feature>
<feature type="compositionally biased region" description="Basic and acidic residues" evidence="2">
    <location>
        <begin position="267"/>
        <end position="281"/>
    </location>
</feature>
<feature type="region of interest" description="Disordered" evidence="2">
    <location>
        <begin position="256"/>
        <end position="281"/>
    </location>
</feature>
<feature type="region of interest" description="Disordered" evidence="2">
    <location>
        <begin position="157"/>
        <end position="183"/>
    </location>
</feature>
<dbReference type="PANTHER" id="PTHR31540:SF1">
    <property type="entry name" value="CENTROSOMAL PROTEIN OF 131 KDA"/>
    <property type="match status" value="1"/>
</dbReference>
<feature type="coiled-coil region" evidence="1">
    <location>
        <begin position="446"/>
        <end position="522"/>
    </location>
</feature>
<keyword evidence="4" id="KW-1185">Reference proteome</keyword>
<keyword evidence="1" id="KW-0175">Coiled coil</keyword>
<evidence type="ECO:0000256" key="1">
    <source>
        <dbReference type="SAM" id="Coils"/>
    </source>
</evidence>
<organism evidence="3 4">
    <name type="scientific">Polarella glacialis</name>
    <name type="common">Dinoflagellate</name>
    <dbReference type="NCBI Taxonomy" id="89957"/>
    <lineage>
        <taxon>Eukaryota</taxon>
        <taxon>Sar</taxon>
        <taxon>Alveolata</taxon>
        <taxon>Dinophyceae</taxon>
        <taxon>Suessiales</taxon>
        <taxon>Suessiaceae</taxon>
        <taxon>Polarella</taxon>
    </lineage>
</organism>
<gene>
    <name evidence="3" type="ORF">PGLA1383_LOCUS35322</name>
</gene>
<evidence type="ECO:0000256" key="2">
    <source>
        <dbReference type="SAM" id="MobiDB-lite"/>
    </source>
</evidence>
<name>A0A813FZU5_POLGL</name>
<feature type="coiled-coil region" evidence="1">
    <location>
        <begin position="706"/>
        <end position="805"/>
    </location>
</feature>
<evidence type="ECO:0008006" key="5">
    <source>
        <dbReference type="Google" id="ProtNLM"/>
    </source>
</evidence>
<feature type="coiled-coil region" evidence="1">
    <location>
        <begin position="354"/>
        <end position="399"/>
    </location>
</feature>
<feature type="compositionally biased region" description="Low complexity" evidence="2">
    <location>
        <begin position="15"/>
        <end position="33"/>
    </location>
</feature>
<feature type="compositionally biased region" description="Low complexity" evidence="2">
    <location>
        <begin position="157"/>
        <end position="177"/>
    </location>
</feature>
<dbReference type="InterPro" id="IPR030465">
    <property type="entry name" value="CEP131"/>
</dbReference>
<feature type="compositionally biased region" description="Low complexity" evidence="2">
    <location>
        <begin position="257"/>
        <end position="266"/>
    </location>
</feature>
<comment type="caution">
    <text evidence="3">The sequence shown here is derived from an EMBL/GenBank/DDBJ whole genome shotgun (WGS) entry which is preliminary data.</text>
</comment>
<feature type="region of interest" description="Disordered" evidence="2">
    <location>
        <begin position="15"/>
        <end position="66"/>
    </location>
</feature>
<dbReference type="GO" id="GO:0035735">
    <property type="term" value="P:intraciliary transport involved in cilium assembly"/>
    <property type="evidence" value="ECO:0007669"/>
    <property type="project" value="InterPro"/>
</dbReference>
<dbReference type="Proteomes" id="UP000654075">
    <property type="component" value="Unassembled WGS sequence"/>
</dbReference>
<feature type="region of interest" description="Disordered" evidence="2">
    <location>
        <begin position="81"/>
        <end position="104"/>
    </location>
</feature>
<evidence type="ECO:0000313" key="3">
    <source>
        <dbReference type="EMBL" id="CAE8617661.1"/>
    </source>
</evidence>
<dbReference type="OMA" id="KYEQWQI"/>
<feature type="region of interest" description="Disordered" evidence="2">
    <location>
        <begin position="555"/>
        <end position="586"/>
    </location>
</feature>
<dbReference type="AlphaFoldDB" id="A0A813FZU5"/>
<dbReference type="EMBL" id="CAJNNV010026241">
    <property type="protein sequence ID" value="CAE8617661.1"/>
    <property type="molecule type" value="Genomic_DNA"/>
</dbReference>
<dbReference type="PANTHER" id="PTHR31540">
    <property type="entry name" value="CENTROSOMAL PROTEIN OF 131 KDA"/>
    <property type="match status" value="1"/>
</dbReference>
<protein>
    <recommendedName>
        <fullName evidence="5">Centrosomal protein of 131 kDa</fullName>
    </recommendedName>
</protein>
<proteinExistence type="predicted"/>
<accession>A0A813FZU5</accession>
<feature type="coiled-coil region" evidence="1">
    <location>
        <begin position="129"/>
        <end position="156"/>
    </location>
</feature>
<feature type="compositionally biased region" description="Polar residues" evidence="2">
    <location>
        <begin position="54"/>
        <end position="65"/>
    </location>
</feature>
<sequence>MSAMLSAHLALATTTGPTTHISSSSSTVMTTSTALHHPEAQHSKPSMTPAPPISTASASHSSNGYPVQHVQQREIVSSRMGPEPAFAPAPQAGGSPERGGELPHNSQFLQEHQAAARRPYCPGLYAETEVSQQQQQQQQQQQAQQLQQQQQQQQQQQAAGATAASPLSPSSPAGATADRVAQMRSRIKSLQELRGQAADEIAADANTSSSSSAPRPPMRPPPIRQPSPTPPPQPQDRLASILHFLDEVEETSRADISSLVSSARSSRCPESKSEMWDPGDRHRPVHSGLTQDAAALHSRASLLEVEVRDKKAIIDTLKRALADSKEQQKRIVYESVKEWEDKMHKQKSHYEAGLERHLRLVDRLLNDKTELTKRCELFAEELKAVERKFQMKIEELDEQGSKEISRNKQNWVAAERLKREAWEKEKVKEIKEMTVKGLQPEVERILTERKQEKLRLEERHREAMDEQRGELFGHAQQQVREAREHLIRDQEEALDRERQAHRQKLREEFDRFNKELQEERAKCAADLLAERRLREEMLRQGVEGSDARLREALEAQRTKSETAQHEARDKAAEAERQHRSELSTLEERIRREHEQVQRVNAEQARLELERREAVLRQELAAERDRQLEVLMERLSREHVEQQRTLKEETAAKMEEVRAKAGEEAGRLAKQLEELKAEAAGGTSKRSLLEQTMQSLKDSHTADLANLAELEQRCRRLELDCTELRNAQEKALDQHRDELWKLNEMREKELEDLRLELGAAGACVAEERAKLEEQRKDAKRREEQVMDDLEARVKRTLQAKDSTIDELRMRGAALENKVREFEYLLERQRDELLSGLTKDAGS</sequence>
<feature type="region of interest" description="Disordered" evidence="2">
    <location>
        <begin position="203"/>
        <end position="236"/>
    </location>
</feature>
<dbReference type="GO" id="GO:0005929">
    <property type="term" value="C:cilium"/>
    <property type="evidence" value="ECO:0007669"/>
    <property type="project" value="GOC"/>
</dbReference>
<dbReference type="OrthoDB" id="442298at2759"/>